<dbReference type="InterPro" id="IPR043763">
    <property type="entry name" value="DUF5709"/>
</dbReference>
<feature type="compositionally biased region" description="Basic and acidic residues" evidence="1">
    <location>
        <begin position="33"/>
        <end position="48"/>
    </location>
</feature>
<gene>
    <name evidence="3" type="ORF">SAZU_5984</name>
</gene>
<dbReference type="EMBL" id="DF968361">
    <property type="protein sequence ID" value="GAP51124.1"/>
    <property type="molecule type" value="Genomic_DNA"/>
</dbReference>
<evidence type="ECO:0000313" key="3">
    <source>
        <dbReference type="EMBL" id="GAP51124.1"/>
    </source>
</evidence>
<dbReference type="Proteomes" id="UP000053859">
    <property type="component" value="Unassembled WGS sequence"/>
</dbReference>
<sequence length="217" mass="22643">MNTLPDGEDAAARAGAPTASPGVRARVTGNAERAPETNESTQRDREAEVMGTEPMRPEPMADDVYQPTGSNEEQEDAAPLDLQDAVDERTYDDTLDEGYSPPEKPLGVTKRGTTAAEQHEGETLDERLSQEVPDVSAEPTGDGVGDSPDSDGEPVDPEAGTVRAGRLVAPDEGAHPDTTKETVATDIGIDGGAAGAEEAAVHVVEDDGDLPEGDDRV</sequence>
<reference evidence="3" key="1">
    <citation type="journal article" date="2015" name="Genome Announc.">
        <title>Draft Genome Sequence of Thiostrepton-Producing Streptomyces azureus ATCC 14921.</title>
        <authorList>
            <person name="Sakihara K."/>
            <person name="Maeda J."/>
            <person name="Tashiro K."/>
            <person name="Fujino Y."/>
            <person name="Kuhara S."/>
            <person name="Ohshima T."/>
            <person name="Ogata S."/>
            <person name="Doi K."/>
        </authorList>
    </citation>
    <scope>NUCLEOTIDE SEQUENCE [LARGE SCALE GENOMIC DNA]</scope>
    <source>
        <strain evidence="3">ATCC14921</strain>
    </source>
</reference>
<dbReference type="PATRIC" id="fig|146537.3.peg.6296"/>
<accession>A0A0K8PUJ0</accession>
<protein>
    <recommendedName>
        <fullName evidence="2">DUF5709 domain-containing protein</fullName>
    </recommendedName>
</protein>
<organism evidence="3 4">
    <name type="scientific">Streptomyces azureus</name>
    <dbReference type="NCBI Taxonomy" id="146537"/>
    <lineage>
        <taxon>Bacteria</taxon>
        <taxon>Bacillati</taxon>
        <taxon>Actinomycetota</taxon>
        <taxon>Actinomycetes</taxon>
        <taxon>Kitasatosporales</taxon>
        <taxon>Streptomycetaceae</taxon>
        <taxon>Streptomyces</taxon>
    </lineage>
</organism>
<dbReference type="Pfam" id="PF18970">
    <property type="entry name" value="DUF5709"/>
    <property type="match status" value="1"/>
</dbReference>
<proteinExistence type="predicted"/>
<name>A0A0K8PUJ0_STRAJ</name>
<dbReference type="AlphaFoldDB" id="A0A0K8PUJ0"/>
<evidence type="ECO:0000256" key="1">
    <source>
        <dbReference type="SAM" id="MobiDB-lite"/>
    </source>
</evidence>
<feature type="region of interest" description="Disordered" evidence="1">
    <location>
        <begin position="1"/>
        <end position="182"/>
    </location>
</feature>
<evidence type="ECO:0000259" key="2">
    <source>
        <dbReference type="Pfam" id="PF18970"/>
    </source>
</evidence>
<feature type="compositionally biased region" description="Basic and acidic residues" evidence="1">
    <location>
        <begin position="117"/>
        <end position="129"/>
    </location>
</feature>
<keyword evidence="4" id="KW-1185">Reference proteome</keyword>
<feature type="domain" description="DUF5709" evidence="2">
    <location>
        <begin position="158"/>
        <end position="206"/>
    </location>
</feature>
<evidence type="ECO:0000313" key="4">
    <source>
        <dbReference type="Proteomes" id="UP000053859"/>
    </source>
</evidence>